<keyword evidence="8 11" id="KW-1133">Transmembrane helix</keyword>
<feature type="transmembrane region" description="Helical" evidence="11">
    <location>
        <begin position="416"/>
        <end position="434"/>
    </location>
</feature>
<keyword evidence="5 11" id="KW-0812">Transmembrane</keyword>
<dbReference type="Proteomes" id="UP000183253">
    <property type="component" value="Unassembled WGS sequence"/>
</dbReference>
<dbReference type="PANTHER" id="PTHR42837:SF2">
    <property type="entry name" value="MEMBRANE METALLOPROTEASE ARASP2, CHLOROPLASTIC-RELATED"/>
    <property type="match status" value="1"/>
</dbReference>
<evidence type="ECO:0000256" key="9">
    <source>
        <dbReference type="ARBA" id="ARBA00023049"/>
    </source>
</evidence>
<organism evidence="13 14">
    <name type="scientific">Alistipes timonensis JC136</name>
    <dbReference type="NCBI Taxonomy" id="1033731"/>
    <lineage>
        <taxon>Bacteria</taxon>
        <taxon>Pseudomonadati</taxon>
        <taxon>Bacteroidota</taxon>
        <taxon>Bacteroidia</taxon>
        <taxon>Bacteroidales</taxon>
        <taxon>Rikenellaceae</taxon>
        <taxon>Alistipes</taxon>
    </lineage>
</organism>
<keyword evidence="14" id="KW-1185">Reference proteome</keyword>
<dbReference type="InterPro" id="IPR004387">
    <property type="entry name" value="Pept_M50_Zn"/>
</dbReference>
<evidence type="ECO:0000256" key="4">
    <source>
        <dbReference type="ARBA" id="ARBA00022670"/>
    </source>
</evidence>
<dbReference type="GO" id="GO:0046872">
    <property type="term" value="F:metal ion binding"/>
    <property type="evidence" value="ECO:0007669"/>
    <property type="project" value="UniProtKB-KW"/>
</dbReference>
<comment type="similarity">
    <text evidence="3 11">Belongs to the peptidase M50B family.</text>
</comment>
<dbReference type="Pfam" id="PF02163">
    <property type="entry name" value="Peptidase_M50"/>
    <property type="match status" value="1"/>
</dbReference>
<dbReference type="EC" id="3.4.24.-" evidence="11"/>
<evidence type="ECO:0000256" key="10">
    <source>
        <dbReference type="ARBA" id="ARBA00023136"/>
    </source>
</evidence>
<dbReference type="InterPro" id="IPR008915">
    <property type="entry name" value="Peptidase_M50"/>
</dbReference>
<evidence type="ECO:0000256" key="2">
    <source>
        <dbReference type="ARBA" id="ARBA00004141"/>
    </source>
</evidence>
<dbReference type="GO" id="GO:0006508">
    <property type="term" value="P:proteolysis"/>
    <property type="evidence" value="ECO:0007669"/>
    <property type="project" value="UniProtKB-KW"/>
</dbReference>
<evidence type="ECO:0000256" key="11">
    <source>
        <dbReference type="RuleBase" id="RU362031"/>
    </source>
</evidence>
<dbReference type="Gene3D" id="2.30.42.10">
    <property type="match status" value="2"/>
</dbReference>
<evidence type="ECO:0000313" key="13">
    <source>
        <dbReference type="EMBL" id="SEA68788.1"/>
    </source>
</evidence>
<keyword evidence="11" id="KW-0479">Metal-binding</keyword>
<keyword evidence="9 11" id="KW-0482">Metalloprotease</keyword>
<dbReference type="AlphaFoldDB" id="A0A1H4D890"/>
<dbReference type="RefSeq" id="WP_010260577.1">
    <property type="nucleotide sequence ID" value="NZ_CAEG01000005.1"/>
</dbReference>
<evidence type="ECO:0000256" key="5">
    <source>
        <dbReference type="ARBA" id="ARBA00022692"/>
    </source>
</evidence>
<dbReference type="EMBL" id="FNRI01000005">
    <property type="protein sequence ID" value="SEA68788.1"/>
    <property type="molecule type" value="Genomic_DNA"/>
</dbReference>
<dbReference type="GO" id="GO:0004222">
    <property type="term" value="F:metalloendopeptidase activity"/>
    <property type="evidence" value="ECO:0007669"/>
    <property type="project" value="InterPro"/>
</dbReference>
<accession>A0A1H4D890</accession>
<keyword evidence="7 11" id="KW-0862">Zinc</keyword>
<comment type="cofactor">
    <cofactor evidence="1 11">
        <name>Zn(2+)</name>
        <dbReference type="ChEBI" id="CHEBI:29105"/>
    </cofactor>
</comment>
<feature type="transmembrane region" description="Helical" evidence="11">
    <location>
        <begin position="103"/>
        <end position="129"/>
    </location>
</feature>
<dbReference type="CDD" id="cd06163">
    <property type="entry name" value="S2P-M50_PDZ_RseP-like"/>
    <property type="match status" value="1"/>
</dbReference>
<feature type="transmembrane region" description="Helical" evidence="11">
    <location>
        <begin position="6"/>
        <end position="28"/>
    </location>
</feature>
<keyword evidence="6 11" id="KW-0378">Hydrolase</keyword>
<protein>
    <recommendedName>
        <fullName evidence="11">Zinc metalloprotease</fullName>
        <ecNumber evidence="11">3.4.24.-</ecNumber>
    </recommendedName>
</protein>
<dbReference type="GO" id="GO:0016020">
    <property type="term" value="C:membrane"/>
    <property type="evidence" value="ECO:0007669"/>
    <property type="project" value="UniProtKB-SubCell"/>
</dbReference>
<sequence>MDILVKIIQFFLCFTILVGIHELGHYIMARVFKIRVDKFYIFFDLGFSLFKFRRGHTEYGLGWLPLGGYCKIAGMIDESMDKEYQKQPPQPWEFRSKPAWKRFLVMIAGVVMNVVLAVAIYIGVCYTWGDAYFSNEDAKWGYNFNEAGHSLGFRDGDRLVSIDGEAVENPMVFLNSLLITEGDRRVVVERDGEQVELTLPLAELIAMRQNKGYEKLLVQRMPFLIDSVVAPTAAQLLKGDEIVAIESRRTADRYEKMDYRDYRSYLQLHAGDTVQLTVLRDGGTLELPVPVSAEGTIGVIVQNPYTLRTQTYTFWESIPAGFRRAGDMISSYWEQLKMIVQPKTKMYEELGGFIAIGSIFPSSWDWQDFWLKTAFLSIILAVMNILPIPGLDGGHAIFTFWEMVTGRKVSDKVLEGAQYVGLIIILFLLLYANGNDIYRFFIK</sequence>
<gene>
    <name evidence="13" type="ORF">SAMN05444145_105181</name>
</gene>
<evidence type="ECO:0000259" key="12">
    <source>
        <dbReference type="Pfam" id="PF02163"/>
    </source>
</evidence>
<keyword evidence="4 13" id="KW-0645">Protease</keyword>
<dbReference type="OrthoDB" id="9782003at2"/>
<evidence type="ECO:0000256" key="3">
    <source>
        <dbReference type="ARBA" id="ARBA00007931"/>
    </source>
</evidence>
<feature type="domain" description="Peptidase M50" evidence="12">
    <location>
        <begin position="10"/>
        <end position="428"/>
    </location>
</feature>
<reference evidence="13 14" key="1">
    <citation type="submission" date="2016-10" db="EMBL/GenBank/DDBJ databases">
        <authorList>
            <person name="de Groot N.N."/>
        </authorList>
    </citation>
    <scope>NUCLEOTIDE SEQUENCE [LARGE SCALE GENOMIC DNA]</scope>
    <source>
        <strain evidence="13 14">DSM 25383</strain>
    </source>
</reference>
<keyword evidence="10 11" id="KW-0472">Membrane</keyword>
<evidence type="ECO:0000256" key="6">
    <source>
        <dbReference type="ARBA" id="ARBA00022801"/>
    </source>
</evidence>
<proteinExistence type="inferred from homology"/>
<name>A0A1H4D890_9BACT</name>
<dbReference type="STRING" id="1033731.SAMN05444145_105181"/>
<evidence type="ECO:0000256" key="7">
    <source>
        <dbReference type="ARBA" id="ARBA00022833"/>
    </source>
</evidence>
<evidence type="ECO:0000256" key="8">
    <source>
        <dbReference type="ARBA" id="ARBA00022989"/>
    </source>
</evidence>
<comment type="subcellular location">
    <subcellularLocation>
        <location evidence="2">Membrane</location>
        <topology evidence="2">Multi-pass membrane protein</topology>
    </subcellularLocation>
</comment>
<dbReference type="PANTHER" id="PTHR42837">
    <property type="entry name" value="REGULATOR OF SIGMA-E PROTEASE RSEP"/>
    <property type="match status" value="1"/>
</dbReference>
<evidence type="ECO:0000313" key="14">
    <source>
        <dbReference type="Proteomes" id="UP000183253"/>
    </source>
</evidence>
<dbReference type="InterPro" id="IPR036034">
    <property type="entry name" value="PDZ_sf"/>
</dbReference>
<dbReference type="SUPFAM" id="SSF50156">
    <property type="entry name" value="PDZ domain-like"/>
    <property type="match status" value="2"/>
</dbReference>
<evidence type="ECO:0000256" key="1">
    <source>
        <dbReference type="ARBA" id="ARBA00001947"/>
    </source>
</evidence>
<dbReference type="NCBIfam" id="TIGR00054">
    <property type="entry name" value="RIP metalloprotease RseP"/>
    <property type="match status" value="1"/>
</dbReference>